<gene>
    <name evidence="7" type="ORF">OGATHE_000928</name>
</gene>
<dbReference type="GO" id="GO:0006676">
    <property type="term" value="P:mannosyl diphosphorylinositol ceramide metabolic process"/>
    <property type="evidence" value="ECO:0007669"/>
    <property type="project" value="TreeGrafter"/>
</dbReference>
<accession>A0A9P8PU59</accession>
<dbReference type="SUPFAM" id="SSF48317">
    <property type="entry name" value="Acid phosphatase/Vanadium-dependent haloperoxidase"/>
    <property type="match status" value="1"/>
</dbReference>
<dbReference type="PANTHER" id="PTHR31310">
    <property type="match status" value="1"/>
</dbReference>
<evidence type="ECO:0000313" key="7">
    <source>
        <dbReference type="EMBL" id="KAH3677454.1"/>
    </source>
</evidence>
<keyword evidence="4 5" id="KW-0472">Membrane</keyword>
<dbReference type="OrthoDB" id="5784at2759"/>
<organism evidence="7 8">
    <name type="scientific">Ogataea polymorpha</name>
    <dbReference type="NCBI Taxonomy" id="460523"/>
    <lineage>
        <taxon>Eukaryota</taxon>
        <taxon>Fungi</taxon>
        <taxon>Dikarya</taxon>
        <taxon>Ascomycota</taxon>
        <taxon>Saccharomycotina</taxon>
        <taxon>Pichiomycetes</taxon>
        <taxon>Pichiales</taxon>
        <taxon>Pichiaceae</taxon>
        <taxon>Ogataea</taxon>
    </lineage>
</organism>
<name>A0A9P8PU59_9ASCO</name>
<dbReference type="EMBL" id="JAEUBD010000108">
    <property type="protein sequence ID" value="KAH3677454.1"/>
    <property type="molecule type" value="Genomic_DNA"/>
</dbReference>
<dbReference type="SMART" id="SM00014">
    <property type="entry name" value="acidPPc"/>
    <property type="match status" value="1"/>
</dbReference>
<evidence type="ECO:0000256" key="5">
    <source>
        <dbReference type="SAM" id="Phobius"/>
    </source>
</evidence>
<protein>
    <recommendedName>
        <fullName evidence="6">Phosphatidic acid phosphatase type 2/haloperoxidase domain-containing protein</fullName>
    </recommendedName>
</protein>
<feature type="transmembrane region" description="Helical" evidence="5">
    <location>
        <begin position="44"/>
        <end position="63"/>
    </location>
</feature>
<feature type="transmembrane region" description="Helical" evidence="5">
    <location>
        <begin position="265"/>
        <end position="288"/>
    </location>
</feature>
<dbReference type="PANTHER" id="PTHR31310:SF11">
    <property type="entry name" value="INOSITOL PHOSPHORYLCERAMIDE SYNTHASE CATALYTIC SUBUNIT AUR1"/>
    <property type="match status" value="1"/>
</dbReference>
<reference evidence="7" key="1">
    <citation type="journal article" date="2021" name="Open Biol.">
        <title>Shared evolutionary footprints suggest mitochondrial oxidative damage underlies multiple complex I losses in fungi.</title>
        <authorList>
            <person name="Schikora-Tamarit M.A."/>
            <person name="Marcet-Houben M."/>
            <person name="Nosek J."/>
            <person name="Gabaldon T."/>
        </authorList>
    </citation>
    <scope>NUCLEOTIDE SEQUENCE</scope>
    <source>
        <strain evidence="7">NCAIM Y.01608</strain>
    </source>
</reference>
<reference evidence="7" key="2">
    <citation type="submission" date="2021-01" db="EMBL/GenBank/DDBJ databases">
        <authorList>
            <person name="Schikora-Tamarit M.A."/>
        </authorList>
    </citation>
    <scope>NUCLEOTIDE SEQUENCE</scope>
    <source>
        <strain evidence="7">NCAIM Y.01608</strain>
    </source>
</reference>
<feature type="transmembrane region" description="Helical" evidence="5">
    <location>
        <begin position="69"/>
        <end position="87"/>
    </location>
</feature>
<evidence type="ECO:0000313" key="8">
    <source>
        <dbReference type="Proteomes" id="UP000788993"/>
    </source>
</evidence>
<evidence type="ECO:0000259" key="6">
    <source>
        <dbReference type="SMART" id="SM00014"/>
    </source>
</evidence>
<evidence type="ECO:0000256" key="3">
    <source>
        <dbReference type="ARBA" id="ARBA00022989"/>
    </source>
</evidence>
<dbReference type="CDD" id="cd03386">
    <property type="entry name" value="PAP2_Aur1_like"/>
    <property type="match status" value="1"/>
</dbReference>
<dbReference type="InterPro" id="IPR026841">
    <property type="entry name" value="Aur1/Ipt1"/>
</dbReference>
<dbReference type="Proteomes" id="UP000788993">
    <property type="component" value="Unassembled WGS sequence"/>
</dbReference>
<feature type="transmembrane region" description="Helical" evidence="5">
    <location>
        <begin position="151"/>
        <end position="173"/>
    </location>
</feature>
<dbReference type="InterPro" id="IPR036938">
    <property type="entry name" value="PAP2/HPO_sf"/>
</dbReference>
<evidence type="ECO:0000256" key="4">
    <source>
        <dbReference type="ARBA" id="ARBA00023136"/>
    </source>
</evidence>
<dbReference type="AlphaFoldDB" id="A0A9P8PU59"/>
<dbReference type="Pfam" id="PF14378">
    <property type="entry name" value="PAP2_3"/>
    <property type="match status" value="1"/>
</dbReference>
<keyword evidence="3 5" id="KW-1133">Transmembrane helix</keyword>
<keyword evidence="2 5" id="KW-0812">Transmembrane</keyword>
<feature type="domain" description="Phosphatidic acid phosphatase type 2/haloperoxidase" evidence="6">
    <location>
        <begin position="178"/>
        <end position="316"/>
    </location>
</feature>
<dbReference type="GO" id="GO:0030148">
    <property type="term" value="P:sphingolipid biosynthetic process"/>
    <property type="evidence" value="ECO:0007669"/>
    <property type="project" value="TreeGrafter"/>
</dbReference>
<proteinExistence type="predicted"/>
<dbReference type="GO" id="GO:0016020">
    <property type="term" value="C:membrane"/>
    <property type="evidence" value="ECO:0007669"/>
    <property type="project" value="UniProtKB-SubCell"/>
</dbReference>
<keyword evidence="8" id="KW-1185">Reference proteome</keyword>
<comment type="subcellular location">
    <subcellularLocation>
        <location evidence="1">Membrane</location>
        <topology evidence="1">Multi-pass membrane protein</topology>
    </subcellularLocation>
</comment>
<dbReference type="InterPro" id="IPR000326">
    <property type="entry name" value="PAP2/HPO"/>
</dbReference>
<comment type="caution">
    <text evidence="7">The sequence shown here is derived from an EMBL/GenBank/DDBJ whole genome shotgun (WGS) entry which is preliminary data.</text>
</comment>
<feature type="transmembrane region" description="Helical" evidence="5">
    <location>
        <begin position="185"/>
        <end position="207"/>
    </location>
</feature>
<evidence type="ECO:0000256" key="1">
    <source>
        <dbReference type="ARBA" id="ARBA00004141"/>
    </source>
</evidence>
<dbReference type="GO" id="GO:0070916">
    <property type="term" value="C:inositol phosphoceramide synthase complex"/>
    <property type="evidence" value="ECO:0007669"/>
    <property type="project" value="TreeGrafter"/>
</dbReference>
<dbReference type="InterPro" id="IPR052185">
    <property type="entry name" value="IPC_Synthase-Related"/>
</dbReference>
<sequence length="379" mass="43375">MVLYKLIQEYRRSRESGSTLTLLNHDWNPMVTFKAIRESEKNPLLYIHYAIIFIVFAFVLYIIPVPFLVKLAIPVFLLILVIVPIMSQFFNYGLPVLCWVALFFSSKFIPLQLRPPITVKVLPGMETILYGDNLSQLLASYTCTFLDVLAWIPYGILHFSLPFVVAAMIFLFAPPKTLRLYSFTFGYMNLVGVIIQNLLFACAPPWYKVLHGLEKANYSMKGSPGGLARIDKILGIDMYTSAFTNSPLIFGALPSLHSACASLDALWLCYLFPRFTPLWCVYVCWLWFSTMYLTHHYFFDLTFGCSLAIAAFYSTKLAGKLPINNKFCRWSYDHLDLFDPVKEDPLVTDNSFLIEDDLDVDDDVLFDDTSIEMRDISTA</sequence>
<evidence type="ECO:0000256" key="2">
    <source>
        <dbReference type="ARBA" id="ARBA00022692"/>
    </source>
</evidence>